<dbReference type="AlphaFoldDB" id="A0A066UI66"/>
<gene>
    <name evidence="1" type="ORF">DV20_02390</name>
</gene>
<accession>A0A066UI66</accession>
<keyword evidence="2" id="KW-1185">Reference proteome</keyword>
<dbReference type="EMBL" id="JMQI01000003">
    <property type="protein sequence ID" value="KDN23928.1"/>
    <property type="molecule type" value="Genomic_DNA"/>
</dbReference>
<evidence type="ECO:0000313" key="1">
    <source>
        <dbReference type="EMBL" id="KDN23928.1"/>
    </source>
</evidence>
<dbReference type="RefSeq" id="WP_043775975.1">
    <property type="nucleotide sequence ID" value="NZ_JMQI01000003.1"/>
</dbReference>
<dbReference type="STRING" id="287986.DV20_02390"/>
<reference evidence="1 2" key="1">
    <citation type="submission" date="2014-05" db="EMBL/GenBank/DDBJ databases">
        <title>Draft genome sequence of Amycolatopsis rifamycinica DSM 46095.</title>
        <authorList>
            <person name="Lal R."/>
            <person name="Saxena A."/>
            <person name="Kumari R."/>
            <person name="Mukherjee U."/>
            <person name="Singh P."/>
            <person name="Sangwan N."/>
            <person name="Mahato N.K."/>
        </authorList>
    </citation>
    <scope>NUCLEOTIDE SEQUENCE [LARGE SCALE GENOMIC DNA]</scope>
    <source>
        <strain evidence="1 2">DSM 46095</strain>
    </source>
</reference>
<dbReference type="Proteomes" id="UP000027345">
    <property type="component" value="Unassembled WGS sequence"/>
</dbReference>
<protein>
    <submittedName>
        <fullName evidence="1">Uncharacterized protein</fullName>
    </submittedName>
</protein>
<name>A0A066UI66_9PSEU</name>
<evidence type="ECO:0000313" key="2">
    <source>
        <dbReference type="Proteomes" id="UP000027345"/>
    </source>
</evidence>
<proteinExistence type="predicted"/>
<comment type="caution">
    <text evidence="1">The sequence shown here is derived from an EMBL/GenBank/DDBJ whole genome shotgun (WGS) entry which is preliminary data.</text>
</comment>
<sequence>MRGKKKTDDEAASCAVVHLMLSSVKPEVRQGVLSTLTDDQRRQVLNAELEGRADQWERKNGTKWGES</sequence>
<organism evidence="1 2">
    <name type="scientific">Amycolatopsis rifamycinica</name>
    <dbReference type="NCBI Taxonomy" id="287986"/>
    <lineage>
        <taxon>Bacteria</taxon>
        <taxon>Bacillati</taxon>
        <taxon>Actinomycetota</taxon>
        <taxon>Actinomycetes</taxon>
        <taxon>Pseudonocardiales</taxon>
        <taxon>Pseudonocardiaceae</taxon>
        <taxon>Amycolatopsis</taxon>
    </lineage>
</organism>